<feature type="region of interest" description="Disordered" evidence="5">
    <location>
        <begin position="63"/>
        <end position="82"/>
    </location>
</feature>
<dbReference type="Pfam" id="PF03517">
    <property type="entry name" value="Voldacs"/>
    <property type="match status" value="1"/>
</dbReference>
<dbReference type="Gene3D" id="2.30.29.30">
    <property type="entry name" value="Pleckstrin-homology domain (PH domain)/Phosphotyrosine-binding domain (PTB)"/>
    <property type="match status" value="1"/>
</dbReference>
<dbReference type="GO" id="GO:0005681">
    <property type="term" value="C:spliceosomal complex"/>
    <property type="evidence" value="ECO:0007669"/>
    <property type="project" value="TreeGrafter"/>
</dbReference>
<keyword evidence="3" id="KW-0963">Cytoplasm</keyword>
<keyword evidence="7" id="KW-1185">Reference proteome</keyword>
<dbReference type="RefSeq" id="XP_056548792.1">
    <property type="nucleotide sequence ID" value="XM_056685186.1"/>
</dbReference>
<evidence type="ECO:0000256" key="5">
    <source>
        <dbReference type="SAM" id="MobiDB-lite"/>
    </source>
</evidence>
<dbReference type="PANTHER" id="PTHR21399:SF0">
    <property type="entry name" value="METHYLOSOME SUBUNIT PICLN"/>
    <property type="match status" value="1"/>
</dbReference>
<evidence type="ECO:0000313" key="7">
    <source>
        <dbReference type="Proteomes" id="UP001149163"/>
    </source>
</evidence>
<evidence type="ECO:0008006" key="8">
    <source>
        <dbReference type="Google" id="ProtNLM"/>
    </source>
</evidence>
<dbReference type="GeneID" id="81424362"/>
<dbReference type="PANTHER" id="PTHR21399">
    <property type="entry name" value="CHLORIDE CONDUCTANCE REGULATORY PROTEIN ICLN"/>
    <property type="match status" value="1"/>
</dbReference>
<dbReference type="InterPro" id="IPR039924">
    <property type="entry name" value="ICln/Lot5/Saf5"/>
</dbReference>
<accession>A0A9W9LVE9</accession>
<dbReference type="EMBL" id="JAPQKN010000001">
    <property type="protein sequence ID" value="KAJ5177184.1"/>
    <property type="molecule type" value="Genomic_DNA"/>
</dbReference>
<comment type="subcellular location">
    <subcellularLocation>
        <location evidence="2">Cytoplasm</location>
    </subcellularLocation>
    <subcellularLocation>
        <location evidence="1">Nucleus</location>
    </subcellularLocation>
</comment>
<evidence type="ECO:0000256" key="2">
    <source>
        <dbReference type="ARBA" id="ARBA00004496"/>
    </source>
</evidence>
<evidence type="ECO:0000256" key="3">
    <source>
        <dbReference type="ARBA" id="ARBA00022490"/>
    </source>
</evidence>
<dbReference type="GO" id="GO:0005829">
    <property type="term" value="C:cytosol"/>
    <property type="evidence" value="ECO:0007669"/>
    <property type="project" value="TreeGrafter"/>
</dbReference>
<dbReference type="OrthoDB" id="19714at2759"/>
<dbReference type="AlphaFoldDB" id="A0A9W9LVE9"/>
<organism evidence="6 7">
    <name type="scientific">Penicillium canariense</name>
    <dbReference type="NCBI Taxonomy" id="189055"/>
    <lineage>
        <taxon>Eukaryota</taxon>
        <taxon>Fungi</taxon>
        <taxon>Dikarya</taxon>
        <taxon>Ascomycota</taxon>
        <taxon>Pezizomycotina</taxon>
        <taxon>Eurotiomycetes</taxon>
        <taxon>Eurotiomycetidae</taxon>
        <taxon>Eurotiales</taxon>
        <taxon>Aspergillaceae</taxon>
        <taxon>Penicillium</taxon>
    </lineage>
</organism>
<dbReference type="Proteomes" id="UP001149163">
    <property type="component" value="Unassembled WGS sequence"/>
</dbReference>
<comment type="caution">
    <text evidence="6">The sequence shown here is derived from an EMBL/GenBank/DDBJ whole genome shotgun (WGS) entry which is preliminary data.</text>
</comment>
<gene>
    <name evidence="6" type="ORF">N7482_003061</name>
</gene>
<evidence type="ECO:0000256" key="1">
    <source>
        <dbReference type="ARBA" id="ARBA00004123"/>
    </source>
</evidence>
<proteinExistence type="predicted"/>
<protein>
    <recommendedName>
        <fullName evidence="8">Protein LOT5</fullName>
    </recommendedName>
</protein>
<dbReference type="GO" id="GO:0034715">
    <property type="term" value="C:pICln-Sm protein complex"/>
    <property type="evidence" value="ECO:0007669"/>
    <property type="project" value="TreeGrafter"/>
</dbReference>
<name>A0A9W9LVE9_9EURO</name>
<reference evidence="6" key="2">
    <citation type="journal article" date="2023" name="IMA Fungus">
        <title>Comparative genomic study of the Penicillium genus elucidates a diverse pangenome and 15 lateral gene transfer events.</title>
        <authorList>
            <person name="Petersen C."/>
            <person name="Sorensen T."/>
            <person name="Nielsen M.R."/>
            <person name="Sondergaard T.E."/>
            <person name="Sorensen J.L."/>
            <person name="Fitzpatrick D.A."/>
            <person name="Frisvad J.C."/>
            <person name="Nielsen K.L."/>
        </authorList>
    </citation>
    <scope>NUCLEOTIDE SEQUENCE</scope>
    <source>
        <strain evidence="6">IBT 26290</strain>
    </source>
</reference>
<sequence length="338" mass="35794">MEVFHTSPEASSFVTIAEHQSRTPSSFHSGPPVLHYHSQRCKVVILERDLLATPALNALRGESASANGTSAGDAAQEAQDDEGHEVAIEGVDTWVTSDVKQANASTTPARKFVLYSPSASTGVSIPYPSISLHAIQRLHVPSAADTEVQGLYMQIAVPTAPSSEDDEEQCITMTVVPPRESGTGAAEITAEAGAAQDLSDEPAETPTQMLYNAVSACSNLHPDPVEPGDEDDDEEGSKFMSAEDHGYALFQLGQEAVGSSDGNLPPPVEGSSGWITADNMHEYFDEEGNWIAEGEPPSFPGLGPGAGTIRAREDENGAGEGQEGTEGESEETKWRRTD</sequence>
<dbReference type="InterPro" id="IPR011993">
    <property type="entry name" value="PH-like_dom_sf"/>
</dbReference>
<evidence type="ECO:0000313" key="6">
    <source>
        <dbReference type="EMBL" id="KAJ5177184.1"/>
    </source>
</evidence>
<dbReference type="GO" id="GO:0045292">
    <property type="term" value="P:mRNA cis splicing, via spliceosome"/>
    <property type="evidence" value="ECO:0007669"/>
    <property type="project" value="TreeGrafter"/>
</dbReference>
<keyword evidence="4" id="KW-0539">Nucleus</keyword>
<reference evidence="6" key="1">
    <citation type="submission" date="2022-11" db="EMBL/GenBank/DDBJ databases">
        <authorList>
            <person name="Petersen C."/>
        </authorList>
    </citation>
    <scope>NUCLEOTIDE SEQUENCE</scope>
    <source>
        <strain evidence="6">IBT 26290</strain>
    </source>
</reference>
<evidence type="ECO:0000256" key="4">
    <source>
        <dbReference type="ARBA" id="ARBA00023242"/>
    </source>
</evidence>
<feature type="region of interest" description="Disordered" evidence="5">
    <location>
        <begin position="290"/>
        <end position="338"/>
    </location>
</feature>
<dbReference type="GO" id="GO:0000387">
    <property type="term" value="P:spliceosomal snRNP assembly"/>
    <property type="evidence" value="ECO:0007669"/>
    <property type="project" value="TreeGrafter"/>
</dbReference>